<dbReference type="InterPro" id="IPR014748">
    <property type="entry name" value="Enoyl-CoA_hydra_C"/>
</dbReference>
<accession>F0XSM4</accession>
<evidence type="ECO:0000256" key="2">
    <source>
        <dbReference type="ARBA" id="ARBA00005005"/>
    </source>
</evidence>
<dbReference type="EMBL" id="GL629997">
    <property type="protein sequence ID" value="EFW99385.1"/>
    <property type="molecule type" value="Genomic_DNA"/>
</dbReference>
<dbReference type="GO" id="GO:0005777">
    <property type="term" value="C:peroxisome"/>
    <property type="evidence" value="ECO:0007669"/>
    <property type="project" value="UniProtKB-SubCell"/>
</dbReference>
<dbReference type="PANTHER" id="PTHR43149">
    <property type="entry name" value="ENOYL-COA HYDRATASE"/>
    <property type="match status" value="1"/>
</dbReference>
<evidence type="ECO:0000256" key="1">
    <source>
        <dbReference type="ARBA" id="ARBA00004275"/>
    </source>
</evidence>
<name>F0XSM4_GROCL</name>
<keyword evidence="10" id="KW-1185">Reference proteome</keyword>
<comment type="similarity">
    <text evidence="3">Belongs to the enoyl-CoA hydratase/isomerase family.</text>
</comment>
<dbReference type="Gene3D" id="3.90.226.10">
    <property type="entry name" value="2-enoyl-CoA Hydratase, Chain A, domain 1"/>
    <property type="match status" value="1"/>
</dbReference>
<dbReference type="UniPathway" id="UPA00659"/>
<evidence type="ECO:0000256" key="6">
    <source>
        <dbReference type="ARBA" id="ARBA00023098"/>
    </source>
</evidence>
<gene>
    <name evidence="9" type="ORF">CMQ_5806</name>
</gene>
<organism evidence="10">
    <name type="scientific">Grosmannia clavigera (strain kw1407 / UAMH 11150)</name>
    <name type="common">Blue stain fungus</name>
    <name type="synonym">Graphiocladiella clavigera</name>
    <dbReference type="NCBI Taxonomy" id="655863"/>
    <lineage>
        <taxon>Eukaryota</taxon>
        <taxon>Fungi</taxon>
        <taxon>Dikarya</taxon>
        <taxon>Ascomycota</taxon>
        <taxon>Pezizomycotina</taxon>
        <taxon>Sordariomycetes</taxon>
        <taxon>Sordariomycetidae</taxon>
        <taxon>Ophiostomatales</taxon>
        <taxon>Ophiostomataceae</taxon>
        <taxon>Leptographium</taxon>
    </lineage>
</organism>
<comment type="subcellular location">
    <subcellularLocation>
        <location evidence="1">Peroxisome</location>
    </subcellularLocation>
</comment>
<evidence type="ECO:0000256" key="4">
    <source>
        <dbReference type="ARBA" id="ARBA00022832"/>
    </source>
</evidence>
<dbReference type="CDD" id="cd06558">
    <property type="entry name" value="crotonase-like"/>
    <property type="match status" value="1"/>
</dbReference>
<dbReference type="InParanoid" id="F0XSM4"/>
<evidence type="ECO:0000313" key="10">
    <source>
        <dbReference type="Proteomes" id="UP000007796"/>
    </source>
</evidence>
<evidence type="ECO:0000313" key="9">
    <source>
        <dbReference type="EMBL" id="EFW99385.1"/>
    </source>
</evidence>
<dbReference type="OrthoDB" id="14970at2759"/>
<dbReference type="InterPro" id="IPR029045">
    <property type="entry name" value="ClpP/crotonase-like_dom_sf"/>
</dbReference>
<dbReference type="SUPFAM" id="SSF52096">
    <property type="entry name" value="ClpP/crotonase"/>
    <property type="match status" value="1"/>
</dbReference>
<dbReference type="Proteomes" id="UP000007796">
    <property type="component" value="Unassembled WGS sequence"/>
</dbReference>
<evidence type="ECO:0000256" key="3">
    <source>
        <dbReference type="ARBA" id="ARBA00005254"/>
    </source>
</evidence>
<dbReference type="FunFam" id="1.10.12.10:FF:000004">
    <property type="entry name" value="Delta3,5-delta2,4-dienoyl-CoA isomerase"/>
    <property type="match status" value="1"/>
</dbReference>
<dbReference type="FunFam" id="3.90.226.10:FF:000024">
    <property type="entry name" value="Delta3,5-delta2,4-dienoyl-CoA isomerase"/>
    <property type="match status" value="1"/>
</dbReference>
<keyword evidence="6" id="KW-0443">Lipid metabolism</keyword>
<evidence type="ECO:0000256" key="5">
    <source>
        <dbReference type="ARBA" id="ARBA00022990"/>
    </source>
</evidence>
<dbReference type="GO" id="GO:0005739">
    <property type="term" value="C:mitochondrion"/>
    <property type="evidence" value="ECO:0007669"/>
    <property type="project" value="TreeGrafter"/>
</dbReference>
<reference evidence="9 10" key="1">
    <citation type="journal article" date="2011" name="Proc. Natl. Acad. Sci. U.S.A.">
        <title>Genome and transcriptome analyses of the mountain pine beetle-fungal symbiont Grosmannia clavigera, a lodgepole pine pathogen.</title>
        <authorList>
            <person name="DiGuistini S."/>
            <person name="Wang Y."/>
            <person name="Liao N.Y."/>
            <person name="Taylor G."/>
            <person name="Tanguay P."/>
            <person name="Feau N."/>
            <person name="Henrissat B."/>
            <person name="Chan S.K."/>
            <person name="Hesse-Orce U."/>
            <person name="Alamouti S.M."/>
            <person name="Tsui C.K.M."/>
            <person name="Docking R.T."/>
            <person name="Levasseur A."/>
            <person name="Haridas S."/>
            <person name="Robertson G."/>
            <person name="Birol I."/>
            <person name="Holt R.A."/>
            <person name="Marra M.A."/>
            <person name="Hamelin R.C."/>
            <person name="Hirst M."/>
            <person name="Jones S.J.M."/>
            <person name="Bohlmann J."/>
            <person name="Breuil C."/>
        </authorList>
    </citation>
    <scope>NUCLEOTIDE SEQUENCE [LARGE SCALE GENOMIC DNA]</scope>
    <source>
        <strain evidence="10">kw1407 / UAMH 11150</strain>
    </source>
</reference>
<dbReference type="InterPro" id="IPR045002">
    <property type="entry name" value="Ech1-like"/>
</dbReference>
<dbReference type="GO" id="GO:0051750">
    <property type="term" value="F:delta(3,5)-delta(2,4)-dienoyl-CoA isomerase activity"/>
    <property type="evidence" value="ECO:0007669"/>
    <property type="project" value="TreeGrafter"/>
</dbReference>
<keyword evidence="7" id="KW-0576">Peroxisome</keyword>
<keyword evidence="5" id="KW-0007">Acetylation</keyword>
<keyword evidence="4" id="KW-0276">Fatty acid metabolism</keyword>
<protein>
    <submittedName>
        <fullName evidence="9">Enoyl-hydratase isomerase family protein</fullName>
    </submittedName>
</protein>
<dbReference type="RefSeq" id="XP_014168868.1">
    <property type="nucleotide sequence ID" value="XM_014313393.1"/>
</dbReference>
<evidence type="ECO:0000256" key="8">
    <source>
        <dbReference type="ARBA" id="ARBA00023235"/>
    </source>
</evidence>
<dbReference type="GO" id="GO:0006635">
    <property type="term" value="P:fatty acid beta-oxidation"/>
    <property type="evidence" value="ECO:0007669"/>
    <property type="project" value="UniProtKB-UniPathway"/>
</dbReference>
<dbReference type="Pfam" id="PF00378">
    <property type="entry name" value="ECH_1"/>
    <property type="match status" value="1"/>
</dbReference>
<dbReference type="GeneID" id="25979169"/>
<dbReference type="STRING" id="655863.F0XSM4"/>
<dbReference type="Gene3D" id="1.10.12.10">
    <property type="entry name" value="Lyase 2-enoyl-coa Hydratase, Chain A, domain 2"/>
    <property type="match status" value="1"/>
</dbReference>
<proteinExistence type="inferred from homology"/>
<sequence length="394" mass="42506">MMPQLEMNPLWELEDARSETAVVRTQATRSCAREAAVALQLTVRALSATRRGESRCEAERQALFPCSSTGGWAVVYSFDDRATVSTARGCQTAFGSLGISRYNGLQPAPPPTIPPPLAIMTLEYISIGRPAEYVVHVELQRPDKINAFVPAMWAELGQVFRQLSRDPDVRAIVLSGAGDRGFTAGLDVFAAGEWMGEASSHPEPARRATNLRRFVHDFQACISAVEECEKPIICAIHGIAFGLAIDIACCADIRICTQDARFSVKEVDIGLAADIGTLARLPKIVASSSWVRDVCLTARVFPAAEAEAVGFVSRVLPSKAAVVAVALETATLIASKSPVAVQGTKELLQHARDHSVAENLRYTTVWNSAALQSNDVQAALVSGMQKTRPTFEKL</sequence>
<dbReference type="InterPro" id="IPR001753">
    <property type="entry name" value="Enoyl-CoA_hydra/iso"/>
</dbReference>
<comment type="pathway">
    <text evidence="2">Lipid metabolism; fatty acid beta-oxidation.</text>
</comment>
<dbReference type="PANTHER" id="PTHR43149:SF1">
    <property type="entry name" value="DELTA(3,5)-DELTA(2,4)-DIENOYL-COA ISOMERASE, MITOCHONDRIAL"/>
    <property type="match status" value="1"/>
</dbReference>
<dbReference type="HOGENOM" id="CLU_009834_7_0_1"/>
<dbReference type="AlphaFoldDB" id="F0XSM4"/>
<evidence type="ECO:0000256" key="7">
    <source>
        <dbReference type="ARBA" id="ARBA00023140"/>
    </source>
</evidence>
<keyword evidence="8 9" id="KW-0413">Isomerase</keyword>
<dbReference type="eggNOG" id="KOG1681">
    <property type="taxonomic scope" value="Eukaryota"/>
</dbReference>